<dbReference type="EMBL" id="JAACJK010000167">
    <property type="protein sequence ID" value="KAF5322997.1"/>
    <property type="molecule type" value="Genomic_DNA"/>
</dbReference>
<dbReference type="AlphaFoldDB" id="A0A8H5BGP0"/>
<gene>
    <name evidence="1" type="ORF">D9611_009284</name>
</gene>
<name>A0A8H5BGP0_9AGAR</name>
<sequence length="126" mass="14373">MAQRDEKKQSLKSAQRSLFELNQGIPLELMDKLEGWRPDLDQMFDRMVTMAEVWSSAQQECWTDCGLSHIEGGLDAATNMRFKNEVKLAREVCAPMKECLHEYMEGLDLYWNAAASVPGSEDARLT</sequence>
<evidence type="ECO:0000313" key="2">
    <source>
        <dbReference type="Proteomes" id="UP000541558"/>
    </source>
</evidence>
<reference evidence="1 2" key="1">
    <citation type="journal article" date="2020" name="ISME J.">
        <title>Uncovering the hidden diversity of litter-decomposition mechanisms in mushroom-forming fungi.</title>
        <authorList>
            <person name="Floudas D."/>
            <person name="Bentzer J."/>
            <person name="Ahren D."/>
            <person name="Johansson T."/>
            <person name="Persson P."/>
            <person name="Tunlid A."/>
        </authorList>
    </citation>
    <scope>NUCLEOTIDE SEQUENCE [LARGE SCALE GENOMIC DNA]</scope>
    <source>
        <strain evidence="1 2">CBS 175.51</strain>
    </source>
</reference>
<accession>A0A8H5BGP0</accession>
<keyword evidence="2" id="KW-1185">Reference proteome</keyword>
<proteinExistence type="predicted"/>
<evidence type="ECO:0000313" key="1">
    <source>
        <dbReference type="EMBL" id="KAF5322997.1"/>
    </source>
</evidence>
<dbReference type="Proteomes" id="UP000541558">
    <property type="component" value="Unassembled WGS sequence"/>
</dbReference>
<protein>
    <submittedName>
        <fullName evidence="1">Uncharacterized protein</fullName>
    </submittedName>
</protein>
<comment type="caution">
    <text evidence="1">The sequence shown here is derived from an EMBL/GenBank/DDBJ whole genome shotgun (WGS) entry which is preliminary data.</text>
</comment>
<organism evidence="1 2">
    <name type="scientific">Ephemerocybe angulata</name>
    <dbReference type="NCBI Taxonomy" id="980116"/>
    <lineage>
        <taxon>Eukaryota</taxon>
        <taxon>Fungi</taxon>
        <taxon>Dikarya</taxon>
        <taxon>Basidiomycota</taxon>
        <taxon>Agaricomycotina</taxon>
        <taxon>Agaricomycetes</taxon>
        <taxon>Agaricomycetidae</taxon>
        <taxon>Agaricales</taxon>
        <taxon>Agaricineae</taxon>
        <taxon>Psathyrellaceae</taxon>
        <taxon>Ephemerocybe</taxon>
    </lineage>
</organism>